<comment type="similarity">
    <text evidence="2 5">Belongs to the MND1 family.</text>
</comment>
<dbReference type="FunCoup" id="L2GNS0">
    <property type="interactions" value="26"/>
</dbReference>
<dbReference type="InterPro" id="IPR005647">
    <property type="entry name" value="Mnd1"/>
</dbReference>
<dbReference type="InParanoid" id="L2GNS0"/>
<comment type="function">
    <text evidence="5">Required for proper homologous chromosome pairing and efficient cross-over and intragenic recombination during meiosis.</text>
</comment>
<comment type="subcellular location">
    <subcellularLocation>
        <location evidence="1 5">Nucleus</location>
    </subcellularLocation>
</comment>
<proteinExistence type="inferred from homology"/>
<dbReference type="InterPro" id="IPR040661">
    <property type="entry name" value="LZ3wCH"/>
</dbReference>
<dbReference type="PIRSF" id="PIRSF026991">
    <property type="entry name" value="Mnd1"/>
    <property type="match status" value="1"/>
</dbReference>
<evidence type="ECO:0000256" key="5">
    <source>
        <dbReference type="PIRNR" id="PIRNR026991"/>
    </source>
</evidence>
<dbReference type="Pfam" id="PF18517">
    <property type="entry name" value="LZ3wCH"/>
    <property type="match status" value="1"/>
</dbReference>
<dbReference type="InterPro" id="IPR040453">
    <property type="entry name" value="Mnd1_HTH"/>
</dbReference>
<dbReference type="STRING" id="993615.L2GNS0"/>
<sequence length="205" mass="24204">MAKRVSTDEKLEKIVNFFKSTPEIYSIKDLEKKIPKECGVSSMLVPDLLKKLHDEDLISVEKCGTSNIYWCFPYNKHHFYSCETEKVALSIEVFKEENMKKMEQIEKMKVLKESTPERESLLEEFNTLKRDVLIIEEENKHNAECSVEEYEKFIKEIEDMKESINRITDNIFTIQGHVSSKYGVSRKDFNRNFDVDDEMDYINTS</sequence>
<reference evidence="10" key="1">
    <citation type="submission" date="2011-05" db="EMBL/GenBank/DDBJ databases">
        <title>The genome sequence of Vittaforma corneae strain ATCC 50505.</title>
        <authorList>
            <consortium name="The Broad Institute Genome Sequencing Platform"/>
            <person name="Cuomo C."/>
            <person name="Didier E."/>
            <person name="Bowers L."/>
            <person name="Young S.K."/>
            <person name="Zeng Q."/>
            <person name="Gargeya S."/>
            <person name="Fitzgerald M."/>
            <person name="Haas B."/>
            <person name="Abouelleil A."/>
            <person name="Alvarado L."/>
            <person name="Arachchi H.M."/>
            <person name="Berlin A."/>
            <person name="Chapman S.B."/>
            <person name="Gearin G."/>
            <person name="Goldberg J."/>
            <person name="Griggs A."/>
            <person name="Gujja S."/>
            <person name="Hansen M."/>
            <person name="Heiman D."/>
            <person name="Howarth C."/>
            <person name="Larimer J."/>
            <person name="Lui A."/>
            <person name="MacDonald P.J.P."/>
            <person name="McCowen C."/>
            <person name="Montmayeur A."/>
            <person name="Murphy C."/>
            <person name="Neiman D."/>
            <person name="Pearson M."/>
            <person name="Priest M."/>
            <person name="Roberts A."/>
            <person name="Saif S."/>
            <person name="Shea T."/>
            <person name="Sisk P."/>
            <person name="Stolte C."/>
            <person name="Sykes S."/>
            <person name="Wortman J."/>
            <person name="Nusbaum C."/>
            <person name="Birren B."/>
        </authorList>
    </citation>
    <scope>NUCLEOTIDE SEQUENCE [LARGE SCALE GENOMIC DNA]</scope>
    <source>
        <strain evidence="10">ATCC 50505</strain>
    </source>
</reference>
<dbReference type="GO" id="GO:0007131">
    <property type="term" value="P:reciprocal meiotic recombination"/>
    <property type="evidence" value="ECO:0007669"/>
    <property type="project" value="InterPro"/>
</dbReference>
<evidence type="ECO:0000256" key="1">
    <source>
        <dbReference type="ARBA" id="ARBA00004123"/>
    </source>
</evidence>
<keyword evidence="10" id="KW-1185">Reference proteome</keyword>
<accession>L2GNS0</accession>
<dbReference type="GO" id="GO:0005634">
    <property type="term" value="C:nucleus"/>
    <property type="evidence" value="ECO:0007669"/>
    <property type="project" value="UniProtKB-SubCell"/>
</dbReference>
<gene>
    <name evidence="9" type="ORF">VICG_00766</name>
</gene>
<feature type="coiled-coil region" evidence="6">
    <location>
        <begin position="118"/>
        <end position="170"/>
    </location>
</feature>
<evidence type="ECO:0000256" key="6">
    <source>
        <dbReference type="SAM" id="Coils"/>
    </source>
</evidence>
<protein>
    <recommendedName>
        <fullName evidence="5">Meiotic nuclear division protein 1</fullName>
    </recommendedName>
</protein>
<feature type="domain" description="Mnd1 HTH" evidence="7">
    <location>
        <begin position="14"/>
        <end position="73"/>
    </location>
</feature>
<evidence type="ECO:0000313" key="9">
    <source>
        <dbReference type="EMBL" id="ELA42125.1"/>
    </source>
</evidence>
<dbReference type="VEuPathDB" id="MicrosporidiaDB:VICG_00766"/>
<dbReference type="AlphaFoldDB" id="L2GNS0"/>
<dbReference type="Pfam" id="PF03962">
    <property type="entry name" value="Mnd1"/>
    <property type="match status" value="1"/>
</dbReference>
<dbReference type="EMBL" id="JH370134">
    <property type="protein sequence ID" value="ELA42125.1"/>
    <property type="molecule type" value="Genomic_DNA"/>
</dbReference>
<dbReference type="Proteomes" id="UP000011082">
    <property type="component" value="Unassembled WGS sequence"/>
</dbReference>
<keyword evidence="3 6" id="KW-0175">Coiled coil</keyword>
<evidence type="ECO:0000256" key="2">
    <source>
        <dbReference type="ARBA" id="ARBA00005981"/>
    </source>
</evidence>
<feature type="domain" description="Leucine zipper with capping helix" evidence="8">
    <location>
        <begin position="148"/>
        <end position="202"/>
    </location>
</feature>
<keyword evidence="4 5" id="KW-0539">Nucleus</keyword>
<evidence type="ECO:0000313" key="10">
    <source>
        <dbReference type="Proteomes" id="UP000011082"/>
    </source>
</evidence>
<dbReference type="GO" id="GO:0003690">
    <property type="term" value="F:double-stranded DNA binding"/>
    <property type="evidence" value="ECO:0007669"/>
    <property type="project" value="InterPro"/>
</dbReference>
<dbReference type="GeneID" id="19881482"/>
<evidence type="ECO:0000259" key="8">
    <source>
        <dbReference type="Pfam" id="PF18517"/>
    </source>
</evidence>
<dbReference type="OMA" id="VCYWAFP"/>
<dbReference type="OrthoDB" id="273345at2759"/>
<evidence type="ECO:0000256" key="4">
    <source>
        <dbReference type="ARBA" id="ARBA00023242"/>
    </source>
</evidence>
<dbReference type="HOGENOM" id="CLU_080628_3_1_1"/>
<name>L2GNS0_VITCO</name>
<evidence type="ECO:0000256" key="3">
    <source>
        <dbReference type="ARBA" id="ARBA00023054"/>
    </source>
</evidence>
<dbReference type="RefSeq" id="XP_007604217.1">
    <property type="nucleotide sequence ID" value="XM_007604155.1"/>
</dbReference>
<evidence type="ECO:0000259" key="7">
    <source>
        <dbReference type="Pfam" id="PF03962"/>
    </source>
</evidence>
<organism evidence="9 10">
    <name type="scientific">Vittaforma corneae (strain ATCC 50505)</name>
    <name type="common">Microsporidian parasite</name>
    <name type="synonym">Nosema corneum</name>
    <dbReference type="NCBI Taxonomy" id="993615"/>
    <lineage>
        <taxon>Eukaryota</taxon>
        <taxon>Fungi</taxon>
        <taxon>Fungi incertae sedis</taxon>
        <taxon>Microsporidia</taxon>
        <taxon>Nosematidae</taxon>
        <taxon>Vittaforma</taxon>
    </lineage>
</organism>